<gene>
    <name evidence="1" type="ORF">PHYBLDRAFT_69707</name>
</gene>
<evidence type="ECO:0000313" key="2">
    <source>
        <dbReference type="Proteomes" id="UP000077315"/>
    </source>
</evidence>
<evidence type="ECO:0000313" key="1">
    <source>
        <dbReference type="EMBL" id="OAD78347.1"/>
    </source>
</evidence>
<dbReference type="GeneID" id="29003060"/>
<keyword evidence="2" id="KW-1185">Reference proteome</keyword>
<organism evidence="1 2">
    <name type="scientific">Phycomyces blakesleeanus (strain ATCC 8743b / DSM 1359 / FGSC 10004 / NBRC 33097 / NRRL 1555)</name>
    <dbReference type="NCBI Taxonomy" id="763407"/>
    <lineage>
        <taxon>Eukaryota</taxon>
        <taxon>Fungi</taxon>
        <taxon>Fungi incertae sedis</taxon>
        <taxon>Mucoromycota</taxon>
        <taxon>Mucoromycotina</taxon>
        <taxon>Mucoromycetes</taxon>
        <taxon>Mucorales</taxon>
        <taxon>Phycomycetaceae</taxon>
        <taxon>Phycomyces</taxon>
    </lineage>
</organism>
<dbReference type="EMBL" id="KV440973">
    <property type="protein sequence ID" value="OAD78347.1"/>
    <property type="molecule type" value="Genomic_DNA"/>
</dbReference>
<accession>A0A167PQA0</accession>
<name>A0A167PQA0_PHYB8</name>
<dbReference type="AlphaFoldDB" id="A0A167PQA0"/>
<dbReference type="RefSeq" id="XP_018296387.1">
    <property type="nucleotide sequence ID" value="XM_018442154.1"/>
</dbReference>
<dbReference type="Proteomes" id="UP000077315">
    <property type="component" value="Unassembled WGS sequence"/>
</dbReference>
<protein>
    <submittedName>
        <fullName evidence="1">Uncharacterized protein</fullName>
    </submittedName>
</protein>
<dbReference type="VEuPathDB" id="FungiDB:PHYBLDRAFT_69707"/>
<proteinExistence type="predicted"/>
<sequence length="216" mass="24347">MTSPPEISLSTLPQSAKIVLIFGKLGHNAVVFDITNSGLKAALFFQALKDQYPTVVEAIEQDRKDRNIEIISFDSIEDIPRAYYKGVFIRHRTFWLPLPLVGIARRKRTMKRELTALTCATYVKSHIRFGLNLLAHFASPEKGDKIGQHADELIRLARENSGMEKSQDMEKPSLLKKYTDPTLIIKGKCNRNSTPNQGIFPNPSATYQTIVTDGSW</sequence>
<reference evidence="2" key="1">
    <citation type="submission" date="2015-06" db="EMBL/GenBank/DDBJ databases">
        <title>Expansion of signal transduction pathways in fungi by whole-genome duplication.</title>
        <authorList>
            <consortium name="DOE Joint Genome Institute"/>
            <person name="Corrochano L.M."/>
            <person name="Kuo A."/>
            <person name="Marcet-Houben M."/>
            <person name="Polaino S."/>
            <person name="Salamov A."/>
            <person name="Villalobos J.M."/>
            <person name="Alvarez M.I."/>
            <person name="Avalos J."/>
            <person name="Benito E.P."/>
            <person name="Benoit I."/>
            <person name="Burger G."/>
            <person name="Camino L.P."/>
            <person name="Canovas D."/>
            <person name="Cerda-Olmedo E."/>
            <person name="Cheng J.-F."/>
            <person name="Dominguez A."/>
            <person name="Elias M."/>
            <person name="Eslava A.P."/>
            <person name="Glaser F."/>
            <person name="Grimwood J."/>
            <person name="Gutierrez G."/>
            <person name="Heitman J."/>
            <person name="Henrissat B."/>
            <person name="Iturriaga E.A."/>
            <person name="Lang B.F."/>
            <person name="Lavin J.L."/>
            <person name="Lee S."/>
            <person name="Li W."/>
            <person name="Lindquist E."/>
            <person name="Lopez-Garcia S."/>
            <person name="Luque E.M."/>
            <person name="Marcos A.T."/>
            <person name="Martin J."/>
            <person name="McCluskey K."/>
            <person name="Medina H.R."/>
            <person name="Miralles-Duran A."/>
            <person name="Miyazaki A."/>
            <person name="Munoz-Torres E."/>
            <person name="Oguiza J.A."/>
            <person name="Ohm R."/>
            <person name="Olmedo M."/>
            <person name="Orejas M."/>
            <person name="Ortiz-Castellanos L."/>
            <person name="Pisabarro A.G."/>
            <person name="Rodriguez-Romero J."/>
            <person name="Ruiz-Herrera J."/>
            <person name="Ruiz-Vazquez R."/>
            <person name="Sanz C."/>
            <person name="Schackwitz W."/>
            <person name="Schmutz J."/>
            <person name="Shahriari M."/>
            <person name="Shelest E."/>
            <person name="Silva-Franco F."/>
            <person name="Soanes D."/>
            <person name="Syed K."/>
            <person name="Tagua V.G."/>
            <person name="Talbot N.J."/>
            <person name="Thon M."/>
            <person name="De vries R.P."/>
            <person name="Wiebenga A."/>
            <person name="Yadav J.S."/>
            <person name="Braun E.L."/>
            <person name="Baker S."/>
            <person name="Garre V."/>
            <person name="Horwitz B."/>
            <person name="Torres-Martinez S."/>
            <person name="Idnurm A."/>
            <person name="Herrera-Estrella A."/>
            <person name="Gabaldon T."/>
            <person name="Grigoriev I.V."/>
        </authorList>
    </citation>
    <scope>NUCLEOTIDE SEQUENCE [LARGE SCALE GENOMIC DNA]</scope>
    <source>
        <strain evidence="2">NRRL 1555(-)</strain>
    </source>
</reference>
<dbReference type="InParanoid" id="A0A167PQA0"/>